<name>A0A4Y1ZJ51_9BACL</name>
<sequence length="41" mass="4686">MILIMNISSLRPENMNASSDQSISSSLAQMNLFFFEELKFT</sequence>
<dbReference type="EMBL" id="BEXB01000076">
    <property type="protein sequence ID" value="GAY79001.1"/>
    <property type="molecule type" value="Genomic_DNA"/>
</dbReference>
<gene>
    <name evidence="1" type="ORF">NBRC111894_4555</name>
</gene>
<organism evidence="1 2">
    <name type="scientific">Sporolactobacillus inulinus</name>
    <dbReference type="NCBI Taxonomy" id="2078"/>
    <lineage>
        <taxon>Bacteria</taxon>
        <taxon>Bacillati</taxon>
        <taxon>Bacillota</taxon>
        <taxon>Bacilli</taxon>
        <taxon>Bacillales</taxon>
        <taxon>Sporolactobacillaceae</taxon>
        <taxon>Sporolactobacillus</taxon>
    </lineage>
</organism>
<accession>A0A4Y1ZJ51</accession>
<dbReference type="AlphaFoldDB" id="A0A4Y1ZJ51"/>
<protein>
    <submittedName>
        <fullName evidence="1">Uncharacterized protein</fullName>
    </submittedName>
</protein>
<evidence type="ECO:0000313" key="2">
    <source>
        <dbReference type="Proteomes" id="UP000319716"/>
    </source>
</evidence>
<evidence type="ECO:0000313" key="1">
    <source>
        <dbReference type="EMBL" id="GAY79001.1"/>
    </source>
</evidence>
<proteinExistence type="predicted"/>
<reference evidence="1 2" key="1">
    <citation type="submission" date="2017-11" db="EMBL/GenBank/DDBJ databases">
        <title>Draft Genome Sequence of Sporolactobacillus inulinus NBRC 111894 Isolated from Koso, a Japanese Sugar-Vegetable Fermented Beverage.</title>
        <authorList>
            <person name="Chiou T.Y."/>
            <person name="Oshima K."/>
            <person name="Suda W."/>
            <person name="Hattori M."/>
            <person name="Takahashi T."/>
        </authorList>
    </citation>
    <scope>NUCLEOTIDE SEQUENCE [LARGE SCALE GENOMIC DNA]</scope>
    <source>
        <strain evidence="1 2">NBRC111894</strain>
    </source>
</reference>
<dbReference type="Proteomes" id="UP000319716">
    <property type="component" value="Unassembled WGS sequence"/>
</dbReference>
<comment type="caution">
    <text evidence="1">The sequence shown here is derived from an EMBL/GenBank/DDBJ whole genome shotgun (WGS) entry which is preliminary data.</text>
</comment>